<evidence type="ECO:0000313" key="1">
    <source>
        <dbReference type="EMBL" id="EGF23058.1"/>
    </source>
</evidence>
<dbReference type="AlphaFoldDB" id="F1T4X0"/>
<sequence>MFNASAQLNVGVAGVESCQAKRDTHVVMQALCTMGHLLQ</sequence>
<protein>
    <submittedName>
        <fullName evidence="1">Uncharacterized protein</fullName>
    </submittedName>
</protein>
<accession>F1T4X0</accession>
<reference evidence="1 2" key="1">
    <citation type="submission" date="2011-02" db="EMBL/GenBank/DDBJ databases">
        <authorList>
            <person name="Muzny D."/>
            <person name="Qin X."/>
            <person name="Buhay C."/>
            <person name="Dugan-Rocha S."/>
            <person name="Ding Y."/>
            <person name="Chen G."/>
            <person name="Hawes A."/>
            <person name="Holder M."/>
            <person name="Jhangiani S."/>
            <person name="Johnson A."/>
            <person name="Khan Z."/>
            <person name="Li Z."/>
            <person name="Liu W."/>
            <person name="Liu X."/>
            <person name="Perez L."/>
            <person name="Shen H."/>
            <person name="Wang Q."/>
            <person name="Watt J."/>
            <person name="Xi L."/>
            <person name="Xin Y."/>
            <person name="Zhou J."/>
            <person name="Deng J."/>
            <person name="Jiang H."/>
            <person name="Liu Y."/>
            <person name="Qu J."/>
            <person name="Song X.-Z."/>
            <person name="Zhang L."/>
            <person name="Villasana D."/>
            <person name="Johnson A."/>
            <person name="Liu J."/>
            <person name="Liyanage D."/>
            <person name="Lorensuhewa L."/>
            <person name="Robinson T."/>
            <person name="Song A."/>
            <person name="Song B.-B."/>
            <person name="Dinh H."/>
            <person name="Thornton R."/>
            <person name="Coyle M."/>
            <person name="Francisco L."/>
            <person name="Jackson L."/>
            <person name="Javaid M."/>
            <person name="Korchina V."/>
            <person name="Kovar C."/>
            <person name="Mata R."/>
            <person name="Mathew T."/>
            <person name="Ngo R."/>
            <person name="Nguyen L."/>
            <person name="Nguyen N."/>
            <person name="Okwuonu G."/>
            <person name="Ongeri F."/>
            <person name="Pham C."/>
            <person name="Simmons D."/>
            <person name="Wilczek-Boney K."/>
            <person name="Hale W."/>
            <person name="Jakkamsetti A."/>
            <person name="Pham P."/>
            <person name="Ruth R."/>
            <person name="San Lucas F."/>
            <person name="Warren J."/>
            <person name="Zhang J."/>
            <person name="Zhao Z."/>
            <person name="Zhou C."/>
            <person name="Zhu D."/>
            <person name="Lee S."/>
            <person name="Bess C."/>
            <person name="Blankenburg K."/>
            <person name="Forbes L."/>
            <person name="Fu Q."/>
            <person name="Gubbala S."/>
            <person name="Hirani K."/>
            <person name="Jayaseelan J.C."/>
            <person name="Lara F."/>
            <person name="Munidasa M."/>
            <person name="Palculict T."/>
            <person name="Patil S."/>
            <person name="Pu L.-L."/>
            <person name="Saada N."/>
            <person name="Tang L."/>
            <person name="Weissenberger G."/>
            <person name="Zhu Y."/>
            <person name="Hemphill L."/>
            <person name="Shang Y."/>
            <person name="Youmans B."/>
            <person name="Ayvaz T."/>
            <person name="Ross M."/>
            <person name="Santibanez J."/>
            <person name="Aqrawi P."/>
            <person name="Gross S."/>
            <person name="Joshi V."/>
            <person name="Fowler G."/>
            <person name="Nazareth L."/>
            <person name="Reid J."/>
            <person name="Worley K."/>
            <person name="Petrosino J."/>
            <person name="Highlander S."/>
            <person name="Gibbs R."/>
        </authorList>
    </citation>
    <scope>NUCLEOTIDE SEQUENCE [LARGE SCALE GENOMIC DNA]</scope>
    <source>
        <strain evidence="1 2">DSM 15829</strain>
    </source>
</reference>
<gene>
    <name evidence="1" type="ORF">HMPREF0091_10005</name>
</gene>
<keyword evidence="2" id="KW-1185">Reference proteome</keyword>
<dbReference type="EMBL" id="ACGK02000001">
    <property type="protein sequence ID" value="EGF23058.1"/>
    <property type="molecule type" value="Genomic_DNA"/>
</dbReference>
<dbReference type="Proteomes" id="UP000005947">
    <property type="component" value="Unassembled WGS sequence"/>
</dbReference>
<comment type="caution">
    <text evidence="1">The sequence shown here is derived from an EMBL/GenBank/DDBJ whole genome shotgun (WGS) entry which is preliminary data.</text>
</comment>
<name>F1T4X0_9ACTN</name>
<proteinExistence type="predicted"/>
<organism evidence="1 2">
    <name type="scientific">Fannyhessea vaginae DSM 15829</name>
    <dbReference type="NCBI Taxonomy" id="525256"/>
    <lineage>
        <taxon>Bacteria</taxon>
        <taxon>Bacillati</taxon>
        <taxon>Actinomycetota</taxon>
        <taxon>Coriobacteriia</taxon>
        <taxon>Coriobacteriales</taxon>
        <taxon>Atopobiaceae</taxon>
        <taxon>Fannyhessea</taxon>
    </lineage>
</organism>
<evidence type="ECO:0000313" key="2">
    <source>
        <dbReference type="Proteomes" id="UP000005947"/>
    </source>
</evidence>